<dbReference type="CDD" id="cd19091">
    <property type="entry name" value="AKR_PsAKR"/>
    <property type="match status" value="1"/>
</dbReference>
<dbReference type="EMBL" id="AP022869">
    <property type="protein sequence ID" value="BCB73058.1"/>
    <property type="molecule type" value="Genomic_DNA"/>
</dbReference>
<evidence type="ECO:0000313" key="3">
    <source>
        <dbReference type="EMBL" id="BCB73058.1"/>
    </source>
</evidence>
<dbReference type="GO" id="GO:0016491">
    <property type="term" value="F:oxidoreductase activity"/>
    <property type="evidence" value="ECO:0007669"/>
    <property type="project" value="UniProtKB-KW"/>
</dbReference>
<feature type="domain" description="NADP-dependent oxidoreductase" evidence="2">
    <location>
        <begin position="29"/>
        <end position="338"/>
    </location>
</feature>
<protein>
    <submittedName>
        <fullName evidence="3">Aldo/keto reductase</fullName>
    </submittedName>
</protein>
<reference evidence="3 4" key="1">
    <citation type="submission" date="2020-03" db="EMBL/GenBank/DDBJ databases">
        <title>Complete Genome Sequence of Halomonas meridiana strain Eplume2, isolated from hydrothermal-plume in the north east Pacific Ocean.</title>
        <authorList>
            <person name="Kurihara Y."/>
            <person name="Kawai S."/>
            <person name="Sakai A."/>
            <person name="Galipon J."/>
            <person name="Arakawa K."/>
        </authorList>
    </citation>
    <scope>NUCLEOTIDE SEQUENCE [LARGE SCALE GENOMIC DNA]</scope>
    <source>
        <strain evidence="3 4">Eplume2</strain>
    </source>
</reference>
<name>A0A6F8XFZ9_9GAMM</name>
<dbReference type="SUPFAM" id="SSF51430">
    <property type="entry name" value="NAD(P)-linked oxidoreductase"/>
    <property type="match status" value="1"/>
</dbReference>
<dbReference type="InterPro" id="IPR050523">
    <property type="entry name" value="AKR_Detox_Biosynth"/>
</dbReference>
<organism evidence="3 4">
    <name type="scientific">Vreelandella aquamarina</name>
    <dbReference type="NCBI Taxonomy" id="77097"/>
    <lineage>
        <taxon>Bacteria</taxon>
        <taxon>Pseudomonadati</taxon>
        <taxon>Pseudomonadota</taxon>
        <taxon>Gammaproteobacteria</taxon>
        <taxon>Oceanospirillales</taxon>
        <taxon>Halomonadaceae</taxon>
        <taxon>Vreelandella</taxon>
    </lineage>
</organism>
<dbReference type="Proteomes" id="UP000501053">
    <property type="component" value="Chromosome"/>
</dbReference>
<dbReference type="FunFam" id="3.20.20.100:FF:000004">
    <property type="entry name" value="Oxidoreductase, aldo/keto reductase"/>
    <property type="match status" value="1"/>
</dbReference>
<dbReference type="InterPro" id="IPR036812">
    <property type="entry name" value="NAD(P)_OxRdtase_dom_sf"/>
</dbReference>
<dbReference type="Gene3D" id="3.20.20.100">
    <property type="entry name" value="NADP-dependent oxidoreductase domain"/>
    <property type="match status" value="1"/>
</dbReference>
<gene>
    <name evidence="3" type="ORF">HMEPL2_34090</name>
</gene>
<dbReference type="GO" id="GO:0005829">
    <property type="term" value="C:cytosol"/>
    <property type="evidence" value="ECO:0007669"/>
    <property type="project" value="UniProtKB-ARBA"/>
</dbReference>
<proteinExistence type="predicted"/>
<dbReference type="PANTHER" id="PTHR43364:SF4">
    <property type="entry name" value="NAD(P)-LINKED OXIDOREDUCTASE SUPERFAMILY PROTEIN"/>
    <property type="match status" value="1"/>
</dbReference>
<evidence type="ECO:0000256" key="1">
    <source>
        <dbReference type="ARBA" id="ARBA00023002"/>
    </source>
</evidence>
<dbReference type="Pfam" id="PF00248">
    <property type="entry name" value="Aldo_ket_red"/>
    <property type="match status" value="1"/>
</dbReference>
<dbReference type="RefSeq" id="WP_172515512.1">
    <property type="nucleotide sequence ID" value="NZ_AP022869.1"/>
</dbReference>
<keyword evidence="4" id="KW-1185">Reference proteome</keyword>
<dbReference type="InterPro" id="IPR023210">
    <property type="entry name" value="NADP_OxRdtase_dom"/>
</dbReference>
<dbReference type="PANTHER" id="PTHR43364">
    <property type="entry name" value="NADH-SPECIFIC METHYLGLYOXAL REDUCTASE-RELATED"/>
    <property type="match status" value="1"/>
</dbReference>
<dbReference type="AlphaFoldDB" id="A0A6F8XFZ9"/>
<evidence type="ECO:0000259" key="2">
    <source>
        <dbReference type="Pfam" id="PF00248"/>
    </source>
</evidence>
<keyword evidence="1" id="KW-0560">Oxidoreductase</keyword>
<sequence>MATETLPLFVNDNSLGYNALGNSGLFVSKLCLGTMTFGGDKDIWGLIGNLQQEQADELMKIALEAGINFIDTANIYGVGASERIVGQSLKNLGVRREDVVLATKVLGPMGDGPNARGASRGHIMSECKASLARLQTDYIDLYQIHGFDPATPIEETLEALNTLVQQGHVRYVGLSNWAAWQVMKAIGITRARNLCPIISLQAYYTLVGRDLERDIVPMLESENVGLMVWSPLAGGYLSGKYEGPDVSEENRRAKFDFPPVNRERGRDVIKVMREIADGKQIDGEPVTVAQIALAWLLHQNVVTSIIVGAKRPEQLKANIRAAQIRLSGDELNALDEVSRLPEEYPGWMMKMMAGYRDTAKE</sequence>
<evidence type="ECO:0000313" key="4">
    <source>
        <dbReference type="Proteomes" id="UP000501053"/>
    </source>
</evidence>
<accession>A0A6F8XFZ9</accession>